<organism evidence="1 2">
    <name type="scientific">Streptomyces caatingaensis</name>
    <dbReference type="NCBI Taxonomy" id="1678637"/>
    <lineage>
        <taxon>Bacteria</taxon>
        <taxon>Bacillati</taxon>
        <taxon>Actinomycetota</taxon>
        <taxon>Actinomycetes</taxon>
        <taxon>Kitasatosporales</taxon>
        <taxon>Streptomycetaceae</taxon>
        <taxon>Streptomyces</taxon>
    </lineage>
</organism>
<sequence length="140" mass="16315">MDKKSLEELIIRYQDEVLNGHNDDLMAEIFHPDFRGETDESALEMETQGDDVRAARDFMVELRSKVAELRYTCTEMHWDGDVLRMQWTVEGIHTGTLMGFPPTNRRFAFSYPNWARFKDGRIIAARSEWDEKKLADILGA</sequence>
<dbReference type="STRING" id="1678637.AC230_30040"/>
<protein>
    <recommendedName>
        <fullName evidence="3">Ester cyclase</fullName>
    </recommendedName>
</protein>
<dbReference type="SUPFAM" id="SSF54427">
    <property type="entry name" value="NTF2-like"/>
    <property type="match status" value="1"/>
</dbReference>
<evidence type="ECO:0000313" key="2">
    <source>
        <dbReference type="Proteomes" id="UP000037288"/>
    </source>
</evidence>
<proteinExistence type="predicted"/>
<dbReference type="RefSeq" id="WP_049719429.1">
    <property type="nucleotide sequence ID" value="NZ_LFXA01000018.1"/>
</dbReference>
<dbReference type="OrthoDB" id="9182871at2"/>
<comment type="caution">
    <text evidence="1">The sequence shown here is derived from an EMBL/GenBank/DDBJ whole genome shotgun (WGS) entry which is preliminary data.</text>
</comment>
<evidence type="ECO:0008006" key="3">
    <source>
        <dbReference type="Google" id="ProtNLM"/>
    </source>
</evidence>
<dbReference type="AlphaFoldDB" id="A0A0K9X7P8"/>
<gene>
    <name evidence="1" type="ORF">AC230_30040</name>
</gene>
<dbReference type="PATRIC" id="fig|1678637.3.peg.6397"/>
<dbReference type="InterPro" id="IPR009959">
    <property type="entry name" value="Cyclase_SnoaL-like"/>
</dbReference>
<dbReference type="Pfam" id="PF07366">
    <property type="entry name" value="SnoaL"/>
    <property type="match status" value="1"/>
</dbReference>
<dbReference type="EMBL" id="LFXA01000018">
    <property type="protein sequence ID" value="KNB49475.1"/>
    <property type="molecule type" value="Genomic_DNA"/>
</dbReference>
<accession>A0A0K9X7P8</accession>
<dbReference type="GO" id="GO:0030638">
    <property type="term" value="P:polyketide metabolic process"/>
    <property type="evidence" value="ECO:0007669"/>
    <property type="project" value="InterPro"/>
</dbReference>
<evidence type="ECO:0000313" key="1">
    <source>
        <dbReference type="EMBL" id="KNB49475.1"/>
    </source>
</evidence>
<dbReference type="Proteomes" id="UP000037288">
    <property type="component" value="Unassembled WGS sequence"/>
</dbReference>
<dbReference type="InterPro" id="IPR032710">
    <property type="entry name" value="NTF2-like_dom_sf"/>
</dbReference>
<keyword evidence="2" id="KW-1185">Reference proteome</keyword>
<reference evidence="2" key="1">
    <citation type="submission" date="2015-07" db="EMBL/GenBank/DDBJ databases">
        <title>Draft genome sequence of Streptomyces sp. CMAA 1322, a bacterium isolated from Caatinga biome, from dry forest semiarid of Brazil.</title>
        <authorList>
            <person name="Santos S.N."/>
            <person name="Gacesa R."/>
            <person name="Taketani R.G."/>
            <person name="Long P.F."/>
            <person name="Melo I.S."/>
        </authorList>
    </citation>
    <scope>NUCLEOTIDE SEQUENCE [LARGE SCALE GENOMIC DNA]</scope>
    <source>
        <strain evidence="2">CMAA 1322</strain>
    </source>
</reference>
<name>A0A0K9X7P8_9ACTN</name>
<dbReference type="Gene3D" id="3.10.450.50">
    <property type="match status" value="1"/>
</dbReference>